<accession>A0A6J5ZZ49</accession>
<evidence type="ECO:0000313" key="1">
    <source>
        <dbReference type="EMBL" id="CAB4347671.1"/>
    </source>
</evidence>
<proteinExistence type="predicted"/>
<name>A0A6J5ZZ49_9ZZZZ</name>
<organism evidence="1">
    <name type="scientific">freshwater metagenome</name>
    <dbReference type="NCBI Taxonomy" id="449393"/>
    <lineage>
        <taxon>unclassified sequences</taxon>
        <taxon>metagenomes</taxon>
        <taxon>ecological metagenomes</taxon>
    </lineage>
</organism>
<reference evidence="1" key="1">
    <citation type="submission" date="2020-05" db="EMBL/GenBank/DDBJ databases">
        <authorList>
            <person name="Chiriac C."/>
            <person name="Salcher M."/>
            <person name="Ghai R."/>
            <person name="Kavagutti S V."/>
        </authorList>
    </citation>
    <scope>NUCLEOTIDE SEQUENCE</scope>
</reference>
<sequence length="115" mass="11334">MTVVSAEATVEIGRPRSGETKFSVPVLVITSPSGRSALIVASNVTVAEAPGASVPPSLELAPLPSLAVIVPPTLLALPLPAETVGPALSVTAPGIGSVSWTLVALAAPLLVAVIV</sequence>
<gene>
    <name evidence="1" type="ORF">UFOPK3522_01803</name>
</gene>
<dbReference type="AlphaFoldDB" id="A0A6J5ZZ49"/>
<dbReference type="EMBL" id="CAESAO010000254">
    <property type="protein sequence ID" value="CAB4347671.1"/>
    <property type="molecule type" value="Genomic_DNA"/>
</dbReference>
<protein>
    <submittedName>
        <fullName evidence="1">Unannotated protein</fullName>
    </submittedName>
</protein>